<feature type="modified residue" description="4-aspartylphosphate" evidence="2">
    <location>
        <position position="172"/>
    </location>
</feature>
<dbReference type="AlphaFoldDB" id="F2AMB0"/>
<proteinExistence type="predicted"/>
<dbReference type="SUPFAM" id="SSF52172">
    <property type="entry name" value="CheY-like"/>
    <property type="match status" value="2"/>
</dbReference>
<accession>F2AMB0</accession>
<dbReference type="SMART" id="SM00448">
    <property type="entry name" value="REC"/>
    <property type="match status" value="2"/>
</dbReference>
<evidence type="ECO:0000256" key="2">
    <source>
        <dbReference type="PROSITE-ProRule" id="PRU00169"/>
    </source>
</evidence>
<reference evidence="4 5" key="1">
    <citation type="journal article" date="2013" name="Mar. Genomics">
        <title>Expression of sulfatases in Rhodopirellula baltica and the diversity of sulfatases in the genus Rhodopirellula.</title>
        <authorList>
            <person name="Wegner C.E."/>
            <person name="Richter-Heitmann T."/>
            <person name="Klindworth A."/>
            <person name="Klockow C."/>
            <person name="Richter M."/>
            <person name="Achstetter T."/>
            <person name="Glockner F.O."/>
            <person name="Harder J."/>
        </authorList>
    </citation>
    <scope>NUCLEOTIDE SEQUENCE [LARGE SCALE GENOMIC DNA]</scope>
    <source>
        <strain evidence="4 5">WH47</strain>
    </source>
</reference>
<sequence length="252" mass="27818">MKSKRVLIVDDDEDICSNIKDILDDLGYQTDIAHDGRSALDLVDANRYDVVLLDYSMPGMDGATLHQQMVLLQPEIAAIMVTAYAQGDGAQRARDSGIQRVLRKPVDLGELLPLIEQLSNSPIVLVVDDDPDFCKTLWHILRERSYRVSLAHNREDGVRKALDANYQVAVVDLSLCTGQTDGCEVLQRVAEVNPAIRTILITGHREEAGEVLERCKANGLDDVCFKPLDVEALLHKIELGSIKMAQPDSGTS</sequence>
<evidence type="ECO:0000259" key="3">
    <source>
        <dbReference type="PROSITE" id="PS50110"/>
    </source>
</evidence>
<dbReference type="CDD" id="cd00156">
    <property type="entry name" value="REC"/>
    <property type="match status" value="1"/>
</dbReference>
<gene>
    <name evidence="4" type="ORF">RBWH47_04147</name>
</gene>
<keyword evidence="1 2" id="KW-0597">Phosphoprotein</keyword>
<protein>
    <submittedName>
        <fullName evidence="4">Response regulator receiver protein</fullName>
    </submittedName>
</protein>
<dbReference type="Gene3D" id="3.40.50.2300">
    <property type="match status" value="2"/>
</dbReference>
<dbReference type="EMBL" id="AFAR01000050">
    <property type="protein sequence ID" value="EGF29188.1"/>
    <property type="molecule type" value="Genomic_DNA"/>
</dbReference>
<dbReference type="PATRIC" id="fig|991778.3.peg.846"/>
<dbReference type="PROSITE" id="PS50110">
    <property type="entry name" value="RESPONSE_REGULATORY"/>
    <property type="match status" value="2"/>
</dbReference>
<feature type="modified residue" description="4-aspartylphosphate" evidence="2">
    <location>
        <position position="54"/>
    </location>
</feature>
<dbReference type="GO" id="GO:0000160">
    <property type="term" value="P:phosphorelay signal transduction system"/>
    <property type="evidence" value="ECO:0007669"/>
    <property type="project" value="InterPro"/>
</dbReference>
<feature type="domain" description="Response regulatory" evidence="3">
    <location>
        <begin position="123"/>
        <end position="241"/>
    </location>
</feature>
<dbReference type="FunFam" id="3.40.50.2300:FF:000785">
    <property type="match status" value="1"/>
</dbReference>
<dbReference type="InterPro" id="IPR001789">
    <property type="entry name" value="Sig_transdc_resp-reg_receiver"/>
</dbReference>
<organism evidence="4 5">
    <name type="scientific">Rhodopirellula baltica WH47</name>
    <dbReference type="NCBI Taxonomy" id="991778"/>
    <lineage>
        <taxon>Bacteria</taxon>
        <taxon>Pseudomonadati</taxon>
        <taxon>Planctomycetota</taxon>
        <taxon>Planctomycetia</taxon>
        <taxon>Pirellulales</taxon>
        <taxon>Pirellulaceae</taxon>
        <taxon>Rhodopirellula</taxon>
    </lineage>
</organism>
<name>F2AMB0_RHOBT</name>
<feature type="domain" description="Response regulatory" evidence="3">
    <location>
        <begin position="5"/>
        <end position="119"/>
    </location>
</feature>
<evidence type="ECO:0000256" key="1">
    <source>
        <dbReference type="ARBA" id="ARBA00022553"/>
    </source>
</evidence>
<comment type="caution">
    <text evidence="4">The sequence shown here is derived from an EMBL/GenBank/DDBJ whole genome shotgun (WGS) entry which is preliminary data.</text>
</comment>
<dbReference type="Pfam" id="PF00072">
    <property type="entry name" value="Response_reg"/>
    <property type="match status" value="2"/>
</dbReference>
<dbReference type="Proteomes" id="UP000006222">
    <property type="component" value="Unassembled WGS sequence"/>
</dbReference>
<dbReference type="PANTHER" id="PTHR44591">
    <property type="entry name" value="STRESS RESPONSE REGULATOR PROTEIN 1"/>
    <property type="match status" value="1"/>
</dbReference>
<evidence type="ECO:0000313" key="5">
    <source>
        <dbReference type="Proteomes" id="UP000006222"/>
    </source>
</evidence>
<dbReference type="PANTHER" id="PTHR44591:SF3">
    <property type="entry name" value="RESPONSE REGULATORY DOMAIN-CONTAINING PROTEIN"/>
    <property type="match status" value="1"/>
</dbReference>
<dbReference type="InterPro" id="IPR011006">
    <property type="entry name" value="CheY-like_superfamily"/>
</dbReference>
<dbReference type="RefSeq" id="WP_007324777.1">
    <property type="nucleotide sequence ID" value="NZ_AFAR01000050.1"/>
</dbReference>
<dbReference type="InterPro" id="IPR050595">
    <property type="entry name" value="Bact_response_regulator"/>
</dbReference>
<evidence type="ECO:0000313" key="4">
    <source>
        <dbReference type="EMBL" id="EGF29188.1"/>
    </source>
</evidence>